<evidence type="ECO:0000256" key="1">
    <source>
        <dbReference type="ARBA" id="ARBA00004651"/>
    </source>
</evidence>
<accession>A0ABS7WRD8</accession>
<feature type="transmembrane region" description="Helical" evidence="7">
    <location>
        <begin position="234"/>
        <end position="252"/>
    </location>
</feature>
<dbReference type="PANTHER" id="PTHR43266">
    <property type="entry name" value="MACROLIDE-EFFLUX PROTEIN"/>
    <property type="match status" value="1"/>
</dbReference>
<feature type="transmembrane region" description="Helical" evidence="7">
    <location>
        <begin position="61"/>
        <end position="81"/>
    </location>
</feature>
<protein>
    <submittedName>
        <fullName evidence="8">MFS transporter</fullName>
    </submittedName>
</protein>
<dbReference type="Proteomes" id="UP000786183">
    <property type="component" value="Unassembled WGS sequence"/>
</dbReference>
<name>A0ABS7WRD8_9BACT</name>
<dbReference type="RefSeq" id="WP_172230561.1">
    <property type="nucleotide sequence ID" value="NZ_CP035946.1"/>
</dbReference>
<proteinExistence type="predicted"/>
<feature type="transmembrane region" description="Helical" evidence="7">
    <location>
        <begin position="272"/>
        <end position="296"/>
    </location>
</feature>
<keyword evidence="4 7" id="KW-0812">Transmembrane</keyword>
<dbReference type="InterPro" id="IPR036259">
    <property type="entry name" value="MFS_trans_sf"/>
</dbReference>
<dbReference type="InterPro" id="IPR011701">
    <property type="entry name" value="MFS"/>
</dbReference>
<organism evidence="8 9">
    <name type="scientific">Campylobacter canadensis</name>
    <dbReference type="NCBI Taxonomy" id="449520"/>
    <lineage>
        <taxon>Bacteria</taxon>
        <taxon>Pseudomonadati</taxon>
        <taxon>Campylobacterota</taxon>
        <taxon>Epsilonproteobacteria</taxon>
        <taxon>Campylobacterales</taxon>
        <taxon>Campylobacteraceae</taxon>
        <taxon>Campylobacter</taxon>
    </lineage>
</organism>
<feature type="transmembrane region" description="Helical" evidence="7">
    <location>
        <begin position="157"/>
        <end position="176"/>
    </location>
</feature>
<evidence type="ECO:0000256" key="3">
    <source>
        <dbReference type="ARBA" id="ARBA00022475"/>
    </source>
</evidence>
<dbReference type="SUPFAM" id="SSF103473">
    <property type="entry name" value="MFS general substrate transporter"/>
    <property type="match status" value="1"/>
</dbReference>
<feature type="transmembrane region" description="Helical" evidence="7">
    <location>
        <begin position="93"/>
        <end position="111"/>
    </location>
</feature>
<dbReference type="Pfam" id="PF07690">
    <property type="entry name" value="MFS_1"/>
    <property type="match status" value="1"/>
</dbReference>
<reference evidence="8 9" key="1">
    <citation type="submission" date="2020-07" db="EMBL/GenBank/DDBJ databases">
        <title>Transfer of Campylobacter canadensis to the novel genus Avispirillum gen. nov., that also includes two novel species recovered from migratory waterfowl: Avispirillum anseris sp. nov. and Avispirillum brantae sp. nov.</title>
        <authorList>
            <person name="Miller W.G."/>
            <person name="Chapman M.H."/>
            <person name="Yee E."/>
            <person name="Inglis G.D."/>
        </authorList>
    </citation>
    <scope>NUCLEOTIDE SEQUENCE [LARGE SCALE GENOMIC DNA]</scope>
    <source>
        <strain evidence="8 9">L283</strain>
    </source>
</reference>
<evidence type="ECO:0000256" key="2">
    <source>
        <dbReference type="ARBA" id="ARBA00022448"/>
    </source>
</evidence>
<keyword evidence="2" id="KW-0813">Transport</keyword>
<gene>
    <name evidence="8" type="ORF">AVCANL283_02280</name>
</gene>
<feature type="transmembrane region" description="Helical" evidence="7">
    <location>
        <begin position="117"/>
        <end position="136"/>
    </location>
</feature>
<dbReference type="CDD" id="cd06173">
    <property type="entry name" value="MFS_MefA_like"/>
    <property type="match status" value="1"/>
</dbReference>
<feature type="transmembrane region" description="Helical" evidence="7">
    <location>
        <begin position="15"/>
        <end position="41"/>
    </location>
</feature>
<evidence type="ECO:0000256" key="6">
    <source>
        <dbReference type="ARBA" id="ARBA00023136"/>
    </source>
</evidence>
<comment type="subcellular location">
    <subcellularLocation>
        <location evidence="1">Cell membrane</location>
        <topology evidence="1">Multi-pass membrane protein</topology>
    </subcellularLocation>
</comment>
<feature type="transmembrane region" description="Helical" evidence="7">
    <location>
        <begin position="392"/>
        <end position="413"/>
    </location>
</feature>
<feature type="transmembrane region" description="Helical" evidence="7">
    <location>
        <begin position="328"/>
        <end position="347"/>
    </location>
</feature>
<keyword evidence="3" id="KW-1003">Cell membrane</keyword>
<feature type="transmembrane region" description="Helical" evidence="7">
    <location>
        <begin position="182"/>
        <end position="203"/>
    </location>
</feature>
<evidence type="ECO:0000256" key="5">
    <source>
        <dbReference type="ARBA" id="ARBA00022989"/>
    </source>
</evidence>
<evidence type="ECO:0000313" key="8">
    <source>
        <dbReference type="EMBL" id="MBZ7986946.1"/>
    </source>
</evidence>
<keyword evidence="6 7" id="KW-0472">Membrane</keyword>
<evidence type="ECO:0000256" key="7">
    <source>
        <dbReference type="SAM" id="Phobius"/>
    </source>
</evidence>
<keyword evidence="9" id="KW-1185">Reference proteome</keyword>
<dbReference type="EMBL" id="JACGBB010000003">
    <property type="protein sequence ID" value="MBZ7986946.1"/>
    <property type="molecule type" value="Genomic_DNA"/>
</dbReference>
<dbReference type="Gene3D" id="1.20.1250.20">
    <property type="entry name" value="MFS general substrate transporter like domains"/>
    <property type="match status" value="1"/>
</dbReference>
<feature type="transmembrane region" description="Helical" evidence="7">
    <location>
        <begin position="305"/>
        <end position="322"/>
    </location>
</feature>
<feature type="transmembrane region" description="Helical" evidence="7">
    <location>
        <begin position="359"/>
        <end position="386"/>
    </location>
</feature>
<evidence type="ECO:0000256" key="4">
    <source>
        <dbReference type="ARBA" id="ARBA00022692"/>
    </source>
</evidence>
<evidence type="ECO:0000313" key="9">
    <source>
        <dbReference type="Proteomes" id="UP000786183"/>
    </source>
</evidence>
<comment type="caution">
    <text evidence="8">The sequence shown here is derived from an EMBL/GenBank/DDBJ whole genome shotgun (WGS) entry which is preliminary data.</text>
</comment>
<keyword evidence="5 7" id="KW-1133">Transmembrane helix</keyword>
<dbReference type="InterPro" id="IPR022324">
    <property type="entry name" value="Bacilysin_exporter_BacE_put"/>
</dbReference>
<dbReference type="PANTHER" id="PTHR43266:SF2">
    <property type="entry name" value="MAJOR FACILITATOR SUPERFAMILY (MFS) PROFILE DOMAIN-CONTAINING PROTEIN"/>
    <property type="match status" value="1"/>
</dbReference>
<dbReference type="PRINTS" id="PR01988">
    <property type="entry name" value="EXPORTERBACE"/>
</dbReference>
<sequence>MFKSYAKLIKNNKNYAILVLVQFITYFGAWFSQVGVYTMLIGFDFSLVDWGDFSSKSVKNWAISASVMCAFLPPILLAPFSGILIDNFNSKKLMMTMVIVELISVFLLLFIKDASYIYFLFFLIFVRITVASIYFQTEMSVIPHIFSKEELKLANELFSIIWAVSYTTGMAAAGVFCHYFGIKAAFILDCILFCIALYLLFFLKLNKETKKLSFKKAYIMLLQGIAYIKLNKKIIHLMLLHGVIGATTYDAIINYLASYEYLNKVYFLKQTLSVALLIGLSNTFRACSLVIGPLILSKIANKNSLFYLYLAQGFGIIIWAIFQFSFYLSLVGMLVAGFCTSTIWSYTYTQIQNSCDKKYYGRVIAYVDMVYVAFSLLLTILVGYLFNNLAISLANISIFMGSIFIFAAFYWLYFTRKYL</sequence>